<gene>
    <name evidence="2" type="ORF">pEaSNUABM5_00077</name>
</gene>
<evidence type="ECO:0000256" key="1">
    <source>
        <dbReference type="SAM" id="MobiDB-lite"/>
    </source>
</evidence>
<keyword evidence="3" id="KW-1185">Reference proteome</keyword>
<proteinExistence type="predicted"/>
<dbReference type="Proteomes" id="UP000596123">
    <property type="component" value="Segment"/>
</dbReference>
<feature type="region of interest" description="Disordered" evidence="1">
    <location>
        <begin position="33"/>
        <end position="52"/>
    </location>
</feature>
<evidence type="ECO:0000313" key="3">
    <source>
        <dbReference type="Proteomes" id="UP000596123"/>
    </source>
</evidence>
<name>A0A7T8EPD2_9CAUD</name>
<feature type="compositionally biased region" description="Basic and acidic residues" evidence="1">
    <location>
        <begin position="79"/>
        <end position="102"/>
    </location>
</feature>
<organism evidence="2 3">
    <name type="scientific">Erwinia phage pEa_SNUABM_5</name>
    <dbReference type="NCBI Taxonomy" id="2797313"/>
    <lineage>
        <taxon>Viruses</taxon>
        <taxon>Duplodnaviria</taxon>
        <taxon>Heunggongvirae</taxon>
        <taxon>Uroviricota</taxon>
        <taxon>Caudoviricetes</taxon>
        <taxon>Rivsvirus</taxon>
        <taxon>Rivsvirus SNUABM5</taxon>
    </lineage>
</organism>
<feature type="compositionally biased region" description="Polar residues" evidence="1">
    <location>
        <begin position="59"/>
        <end position="69"/>
    </location>
</feature>
<reference evidence="2 3" key="1">
    <citation type="submission" date="2020-12" db="EMBL/GenBank/DDBJ databases">
        <title>Complete genome sequence of Erwinia phage pEa_SNUABM_5.</title>
        <authorList>
            <person name="Kim S.G."/>
            <person name="Lee S.B."/>
            <person name="Kwon J."/>
            <person name="Park S.C."/>
        </authorList>
    </citation>
    <scope>NUCLEOTIDE SEQUENCE [LARGE SCALE GENOMIC DNA]</scope>
</reference>
<protein>
    <submittedName>
        <fullName evidence="2">Uncharacterized protein</fullName>
    </submittedName>
</protein>
<evidence type="ECO:0000313" key="2">
    <source>
        <dbReference type="EMBL" id="QQO90219.1"/>
    </source>
</evidence>
<feature type="region of interest" description="Disordered" evidence="1">
    <location>
        <begin position="58"/>
        <end position="102"/>
    </location>
</feature>
<dbReference type="EMBL" id="MW366843">
    <property type="protein sequence ID" value="QQO90219.1"/>
    <property type="molecule type" value="Genomic_DNA"/>
</dbReference>
<accession>A0A7T8EPD2</accession>
<sequence>MKQAWQFTVKYWKMFLAVLGIVFGAFMLRPRAKSKDDPLTGLKEAEDKIRDRRIEEQAKQATELNTTIDDMNKNPPKPESSDVVKQRQNKSIDEIKQDYDKL</sequence>